<comment type="similarity">
    <text evidence="1 3">Belongs to the HAD-like hydrolase superfamily. S-2-haloalkanoic acid dehalogenase family.</text>
</comment>
<organism evidence="4 5">
    <name type="scientific">Halomonas halmophila</name>
    <dbReference type="NCBI Taxonomy" id="252"/>
    <lineage>
        <taxon>Bacteria</taxon>
        <taxon>Pseudomonadati</taxon>
        <taxon>Pseudomonadota</taxon>
        <taxon>Gammaproteobacteria</taxon>
        <taxon>Oceanospirillales</taxon>
        <taxon>Halomonadaceae</taxon>
        <taxon>Halomonas</taxon>
    </lineage>
</organism>
<comment type="caution">
    <text evidence="4">The sequence shown here is derived from an EMBL/GenBank/DDBJ whole genome shotgun (WGS) entry which is preliminary data.</text>
</comment>
<dbReference type="SUPFAM" id="SSF56784">
    <property type="entry name" value="HAD-like"/>
    <property type="match status" value="1"/>
</dbReference>
<dbReference type="RefSeq" id="WP_141317185.1">
    <property type="nucleotide sequence ID" value="NZ_BJOC01000003.1"/>
</dbReference>
<dbReference type="AlphaFoldDB" id="A0A4Y4EVJ4"/>
<protein>
    <recommendedName>
        <fullName evidence="3">(S)-2-haloacid dehalogenase</fullName>
        <ecNumber evidence="3">3.8.1.2</ecNumber>
    </recommendedName>
    <alternativeName>
        <fullName evidence="3">2-haloalkanoic acid dehalogenase</fullName>
    </alternativeName>
    <alternativeName>
        <fullName evidence="3">Halocarboxylic acid halidohydrolase</fullName>
    </alternativeName>
    <alternativeName>
        <fullName evidence="3">L-2-haloacid dehalogenase</fullName>
    </alternativeName>
</protein>
<dbReference type="InterPro" id="IPR036412">
    <property type="entry name" value="HAD-like_sf"/>
</dbReference>
<evidence type="ECO:0000313" key="4">
    <source>
        <dbReference type="EMBL" id="GED21166.1"/>
    </source>
</evidence>
<dbReference type="InterPro" id="IPR023198">
    <property type="entry name" value="PGP-like_dom2"/>
</dbReference>
<dbReference type="SFLD" id="SFLDS00003">
    <property type="entry name" value="Haloacid_Dehalogenase"/>
    <property type="match status" value="1"/>
</dbReference>
<keyword evidence="2 3" id="KW-0378">Hydrolase</keyword>
<dbReference type="EC" id="3.8.1.2" evidence="3"/>
<dbReference type="Gene3D" id="3.40.50.1000">
    <property type="entry name" value="HAD superfamily/HAD-like"/>
    <property type="match status" value="1"/>
</dbReference>
<dbReference type="CDD" id="cd02588">
    <property type="entry name" value="HAD_L2-DEX"/>
    <property type="match status" value="1"/>
</dbReference>
<dbReference type="InterPro" id="IPR051540">
    <property type="entry name" value="S-2-haloacid_dehalogenase"/>
</dbReference>
<dbReference type="PRINTS" id="PR00413">
    <property type="entry name" value="HADHALOGNASE"/>
</dbReference>
<dbReference type="InterPro" id="IPR006439">
    <property type="entry name" value="HAD-SF_hydro_IA"/>
</dbReference>
<comment type="catalytic activity">
    <reaction evidence="3">
        <text>an (S)-2-haloacid + H2O = a (2R)-2-hydroxycarboxylate + a halide anion + H(+)</text>
        <dbReference type="Rhea" id="RHEA:11192"/>
        <dbReference type="ChEBI" id="CHEBI:15377"/>
        <dbReference type="ChEBI" id="CHEBI:15378"/>
        <dbReference type="ChEBI" id="CHEBI:16042"/>
        <dbReference type="ChEBI" id="CHEBI:58314"/>
        <dbReference type="ChEBI" id="CHEBI:137405"/>
        <dbReference type="EC" id="3.8.1.2"/>
    </reaction>
</comment>
<accession>A0A4Y4EVJ4</accession>
<evidence type="ECO:0000313" key="5">
    <source>
        <dbReference type="Proteomes" id="UP000319812"/>
    </source>
</evidence>
<dbReference type="Pfam" id="PF00702">
    <property type="entry name" value="Hydrolase"/>
    <property type="match status" value="1"/>
</dbReference>
<dbReference type="PANTHER" id="PTHR43316">
    <property type="entry name" value="HYDROLASE, HALOACID DELAHOGENASE-RELATED"/>
    <property type="match status" value="1"/>
</dbReference>
<evidence type="ECO:0000256" key="2">
    <source>
        <dbReference type="ARBA" id="ARBA00022801"/>
    </source>
</evidence>
<gene>
    <name evidence="4" type="ORF">HHA01_01430</name>
</gene>
<name>A0A4Y4EVJ4_9GAMM</name>
<dbReference type="NCBIfam" id="TIGR01493">
    <property type="entry name" value="HAD-SF-IA-v2"/>
    <property type="match status" value="1"/>
</dbReference>
<dbReference type="SFLD" id="SFLDG01129">
    <property type="entry name" value="C1.5:_HAD__Beta-PGM__Phosphata"/>
    <property type="match status" value="1"/>
</dbReference>
<dbReference type="EMBL" id="BJOC01000003">
    <property type="protein sequence ID" value="GED21166.1"/>
    <property type="molecule type" value="Genomic_DNA"/>
</dbReference>
<sequence length="232" mass="25322">MKRRVLAFDVYGTLIDTHGVVEALASLLGDTQRAAAFSRCWRDKQLEYSFRRGLMGAYVDFSRCTREALEFTDRLLGTRLSDTGKEHLMGAYAGLPAFADAGTALARLAETDVTCVAFSNGGRDAVAGLLEGAGLSEYFADIVSVEEVHRFKPDPVVYAYLRQRLDAESADTWLISSNAFDVIGARHAGLHAAWVRRSPEAPFDPWGIEPDTTVADLEALVDYLRPAGGRGS</sequence>
<dbReference type="InterPro" id="IPR006328">
    <property type="entry name" value="2-HAD"/>
</dbReference>
<reference evidence="4 5" key="1">
    <citation type="submission" date="2019-06" db="EMBL/GenBank/DDBJ databases">
        <title>Whole genome shotgun sequence of Halomonas halmophila NBRC 15537.</title>
        <authorList>
            <person name="Hosoyama A."/>
            <person name="Uohara A."/>
            <person name="Ohji S."/>
            <person name="Ichikawa N."/>
        </authorList>
    </citation>
    <scope>NUCLEOTIDE SEQUENCE [LARGE SCALE GENOMIC DNA]</scope>
    <source>
        <strain evidence="4 5">NBRC 15537</strain>
    </source>
</reference>
<dbReference type="OrthoDB" id="5865007at2"/>
<proteinExistence type="inferred from homology"/>
<evidence type="ECO:0000256" key="3">
    <source>
        <dbReference type="RuleBase" id="RU368077"/>
    </source>
</evidence>
<keyword evidence="5" id="KW-1185">Reference proteome</keyword>
<dbReference type="NCBIfam" id="TIGR01428">
    <property type="entry name" value="HAD_type_II"/>
    <property type="match status" value="1"/>
</dbReference>
<comment type="function">
    <text evidence="3">Catalyzes the hydrolytic dehalogenation of small (S)-2-haloalkanoic acids to yield the corresponding (R)-2-hydroxyalkanoic acids.</text>
</comment>
<dbReference type="InterPro" id="IPR023214">
    <property type="entry name" value="HAD_sf"/>
</dbReference>
<dbReference type="PANTHER" id="PTHR43316:SF3">
    <property type="entry name" value="HALOACID DEHALOGENASE, TYPE II (AFU_ORTHOLOGUE AFUA_2G07750)-RELATED"/>
    <property type="match status" value="1"/>
</dbReference>
<dbReference type="Proteomes" id="UP000319812">
    <property type="component" value="Unassembled WGS sequence"/>
</dbReference>
<dbReference type="GO" id="GO:0018784">
    <property type="term" value="F:(S)-2-haloacid dehalogenase activity"/>
    <property type="evidence" value="ECO:0007669"/>
    <property type="project" value="UniProtKB-UniRule"/>
</dbReference>
<evidence type="ECO:0000256" key="1">
    <source>
        <dbReference type="ARBA" id="ARBA00008106"/>
    </source>
</evidence>
<dbReference type="Gene3D" id="1.10.150.240">
    <property type="entry name" value="Putative phosphatase, domain 2"/>
    <property type="match status" value="1"/>
</dbReference>